<feature type="domain" description="N-terminal" evidence="1">
    <location>
        <begin position="15"/>
        <end position="131"/>
    </location>
</feature>
<evidence type="ECO:0000313" key="3">
    <source>
        <dbReference type="EMBL" id="OOQ57374.1"/>
    </source>
</evidence>
<dbReference type="OrthoDB" id="9792687at2"/>
<dbReference type="GO" id="GO:0003697">
    <property type="term" value="F:single-stranded DNA binding"/>
    <property type="evidence" value="ECO:0007669"/>
    <property type="project" value="InterPro"/>
</dbReference>
<evidence type="ECO:0000259" key="1">
    <source>
        <dbReference type="Pfam" id="PF08401"/>
    </source>
</evidence>
<reference evidence="3 4" key="1">
    <citation type="submission" date="2016-07" db="EMBL/GenBank/DDBJ databases">
        <title>Genomic analysis of zinc-resistant bacterium Mucilaginibacter pedocola TBZ30.</title>
        <authorList>
            <person name="Huang J."/>
            <person name="Tang J."/>
        </authorList>
    </citation>
    <scope>NUCLEOTIDE SEQUENCE [LARGE SCALE GENOMIC DNA]</scope>
    <source>
        <strain evidence="3 4">TBZ30</strain>
    </source>
</reference>
<keyword evidence="4" id="KW-1185">Reference proteome</keyword>
<evidence type="ECO:0008006" key="5">
    <source>
        <dbReference type="Google" id="ProtNLM"/>
    </source>
</evidence>
<accession>A0A1S9P8S4</accession>
<sequence>MTTTIDENKPSTTFKDVYQTVTDTIIEQLEKGITPWQQSWAENGFTAPLNLPSNQVTGNYYRGINIVLLWSAAIKNKFPTSEWASFKQWQNKNEFVRKGEKGNIVVFYDTFEKEKDGEIEKIPFLKASYVFNRSQLSSYEASKGEELTFTPGIIEQIDEVDTFLENTKAIIETHDGGACYKIQEDKILVPYPESFHATATCSATEGFYSTVLHELVHWSGAKHRLDRTKGKKFGDQNYAVEELVAEFGAAFLCAGFGIATVEKGDHAAYIDHWLKVLKENNRYLVTAASEASKAVDYLKTLSI</sequence>
<dbReference type="Proteomes" id="UP000189739">
    <property type="component" value="Unassembled WGS sequence"/>
</dbReference>
<dbReference type="PIRSF" id="PIRSF037112">
    <property type="entry name" value="Antirestriction_ArdC"/>
    <property type="match status" value="1"/>
</dbReference>
<dbReference type="RefSeq" id="WP_078350671.1">
    <property type="nucleotide sequence ID" value="NZ_MBTF01000036.1"/>
</dbReference>
<dbReference type="EMBL" id="MBTF01000036">
    <property type="protein sequence ID" value="OOQ57374.1"/>
    <property type="molecule type" value="Genomic_DNA"/>
</dbReference>
<proteinExistence type="predicted"/>
<evidence type="ECO:0000259" key="2">
    <source>
        <dbReference type="Pfam" id="PF18818"/>
    </source>
</evidence>
<name>A0A1S9P8S4_9SPHI</name>
<comment type="caution">
    <text evidence="3">The sequence shown here is derived from an EMBL/GenBank/DDBJ whole genome shotgun (WGS) entry which is preliminary data.</text>
</comment>
<dbReference type="InterPro" id="IPR041459">
    <property type="entry name" value="MPTase-PolyVal"/>
</dbReference>
<organism evidence="3 4">
    <name type="scientific">Mucilaginibacter pedocola</name>
    <dbReference type="NCBI Taxonomy" id="1792845"/>
    <lineage>
        <taxon>Bacteria</taxon>
        <taxon>Pseudomonadati</taxon>
        <taxon>Bacteroidota</taxon>
        <taxon>Sphingobacteriia</taxon>
        <taxon>Sphingobacteriales</taxon>
        <taxon>Sphingobacteriaceae</taxon>
        <taxon>Mucilaginibacter</taxon>
    </lineage>
</organism>
<protein>
    <recommendedName>
        <fullName evidence="5">DUF1738 domain-containing protein</fullName>
    </recommendedName>
</protein>
<feature type="domain" description="Polyvalent protein metallopeptidase" evidence="2">
    <location>
        <begin position="159"/>
        <end position="289"/>
    </location>
</feature>
<dbReference type="Pfam" id="PF08401">
    <property type="entry name" value="ArdcN"/>
    <property type="match status" value="1"/>
</dbReference>
<dbReference type="Pfam" id="PF18818">
    <property type="entry name" value="MPTase-PolyVal"/>
    <property type="match status" value="1"/>
</dbReference>
<dbReference type="AlphaFoldDB" id="A0A1S9P8S4"/>
<dbReference type="InterPro" id="IPR013610">
    <property type="entry name" value="ArdC_N"/>
</dbReference>
<dbReference type="InterPro" id="IPR017113">
    <property type="entry name" value="Antirestriction_ArdC"/>
</dbReference>
<dbReference type="STRING" id="1792845.BC343_14835"/>
<evidence type="ECO:0000313" key="4">
    <source>
        <dbReference type="Proteomes" id="UP000189739"/>
    </source>
</evidence>
<gene>
    <name evidence="3" type="ORF">BC343_14835</name>
</gene>